<dbReference type="AlphaFoldDB" id="A8G365"/>
<evidence type="ECO:0000313" key="1">
    <source>
        <dbReference type="EMBL" id="ABV50046.1"/>
    </source>
</evidence>
<reference evidence="1 2" key="1">
    <citation type="journal article" date="2007" name="PLoS Genet.">
        <title>Patterns and implications of gene gain and loss in the evolution of Prochlorococcus.</title>
        <authorList>
            <person name="Kettler G.C."/>
            <person name="Martiny A.C."/>
            <person name="Huang K."/>
            <person name="Zucker J."/>
            <person name="Coleman M.L."/>
            <person name="Rodrigue S."/>
            <person name="Chen F."/>
            <person name="Lapidus A."/>
            <person name="Ferriera S."/>
            <person name="Johnson J."/>
            <person name="Steglich C."/>
            <person name="Church G.M."/>
            <person name="Richardson P."/>
            <person name="Chisholm S.W."/>
        </authorList>
    </citation>
    <scope>NUCLEOTIDE SEQUENCE [LARGE SCALE GENOMIC DNA]</scope>
    <source>
        <strain evidence="1 2">MIT 9215</strain>
    </source>
</reference>
<dbReference type="EMBL" id="CP000825">
    <property type="protein sequence ID" value="ABV50046.1"/>
    <property type="molecule type" value="Genomic_DNA"/>
</dbReference>
<protein>
    <submittedName>
        <fullName evidence="1">Uncharacterized protein</fullName>
    </submittedName>
</protein>
<organism evidence="1 2">
    <name type="scientific">Prochlorococcus marinus (strain MIT 9215)</name>
    <dbReference type="NCBI Taxonomy" id="93060"/>
    <lineage>
        <taxon>Bacteria</taxon>
        <taxon>Bacillati</taxon>
        <taxon>Cyanobacteriota</taxon>
        <taxon>Cyanophyceae</taxon>
        <taxon>Synechococcales</taxon>
        <taxon>Prochlorococcaceae</taxon>
        <taxon>Prochlorococcus</taxon>
    </lineage>
</organism>
<gene>
    <name evidence="1" type="ordered locus">P9215_04301</name>
</gene>
<dbReference type="HOGENOM" id="CLU_1979548_0_0_3"/>
<dbReference type="RefSeq" id="WP_012007188.1">
    <property type="nucleotide sequence ID" value="NC_009840.1"/>
</dbReference>
<dbReference type="STRING" id="93060.P9215_04301"/>
<dbReference type="OrthoDB" id="541531at2"/>
<accession>A8G365</accession>
<dbReference type="KEGG" id="pmh:P9215_04301"/>
<name>A8G365_PROM2</name>
<evidence type="ECO:0000313" key="2">
    <source>
        <dbReference type="Proteomes" id="UP000002014"/>
    </source>
</evidence>
<sequence>MKKFLLIQLFLGCTIPVNAGIYYYPFYQNGIKVRCGDNQPRHLISLKAGRAMLFEDDGDEKYKFPGTFLFPEKPDERYKYFPSTAGTKCSSRELSKKEREFYIKKAKDVCYGGDLTTRIMYCYGWN</sequence>
<dbReference type="Proteomes" id="UP000002014">
    <property type="component" value="Chromosome"/>
</dbReference>
<proteinExistence type="predicted"/>